<dbReference type="RefSeq" id="WP_303594809.1">
    <property type="nucleotide sequence ID" value="NZ_JAUORK010000020.1"/>
</dbReference>
<dbReference type="PANTHER" id="PTHR30118:SF15">
    <property type="entry name" value="TRANSCRIPTIONAL REGULATORY PROTEIN"/>
    <property type="match status" value="1"/>
</dbReference>
<evidence type="ECO:0000256" key="2">
    <source>
        <dbReference type="ARBA" id="ARBA00023015"/>
    </source>
</evidence>
<dbReference type="GO" id="GO:0003677">
    <property type="term" value="F:DNA binding"/>
    <property type="evidence" value="ECO:0007669"/>
    <property type="project" value="UniProtKB-KW"/>
</dbReference>
<comment type="caution">
    <text evidence="6">The sequence shown here is derived from an EMBL/GenBank/DDBJ whole genome shotgun (WGS) entry which is preliminary data.</text>
</comment>
<comment type="similarity">
    <text evidence="1">Belongs to the LysR transcriptional regulatory family.</text>
</comment>
<dbReference type="SUPFAM" id="SSF53850">
    <property type="entry name" value="Periplasmic binding protein-like II"/>
    <property type="match status" value="1"/>
</dbReference>
<dbReference type="Proteomes" id="UP001170481">
    <property type="component" value="Unassembled WGS sequence"/>
</dbReference>
<dbReference type="InterPro" id="IPR000847">
    <property type="entry name" value="LysR_HTH_N"/>
</dbReference>
<dbReference type="Pfam" id="PF00126">
    <property type="entry name" value="HTH_1"/>
    <property type="match status" value="1"/>
</dbReference>
<dbReference type="InterPro" id="IPR037402">
    <property type="entry name" value="YidZ_PBP2"/>
</dbReference>
<organism evidence="6 7">
    <name type="scientific">Cobetia amphilecti</name>
    <dbReference type="NCBI Taxonomy" id="1055104"/>
    <lineage>
        <taxon>Bacteria</taxon>
        <taxon>Pseudomonadati</taxon>
        <taxon>Pseudomonadota</taxon>
        <taxon>Gammaproteobacteria</taxon>
        <taxon>Oceanospirillales</taxon>
        <taxon>Halomonadaceae</taxon>
        <taxon>Cobetia</taxon>
    </lineage>
</organism>
<dbReference type="PANTHER" id="PTHR30118">
    <property type="entry name" value="HTH-TYPE TRANSCRIPTIONAL REGULATOR LEUO-RELATED"/>
    <property type="match status" value="1"/>
</dbReference>
<gene>
    <name evidence="6" type="ORF">Q4535_13540</name>
</gene>
<dbReference type="CDD" id="cd08417">
    <property type="entry name" value="PBP2_Nitroaromatics_like"/>
    <property type="match status" value="1"/>
</dbReference>
<dbReference type="InterPro" id="IPR036390">
    <property type="entry name" value="WH_DNA-bd_sf"/>
</dbReference>
<dbReference type="Pfam" id="PF03466">
    <property type="entry name" value="LysR_substrate"/>
    <property type="match status" value="1"/>
</dbReference>
<keyword evidence="3" id="KW-0238">DNA-binding</keyword>
<evidence type="ECO:0000256" key="4">
    <source>
        <dbReference type="ARBA" id="ARBA00023163"/>
    </source>
</evidence>
<feature type="domain" description="HTH lysR-type" evidence="5">
    <location>
        <begin position="9"/>
        <end position="66"/>
    </location>
</feature>
<dbReference type="PROSITE" id="PS50931">
    <property type="entry name" value="HTH_LYSR"/>
    <property type="match status" value="1"/>
</dbReference>
<keyword evidence="2" id="KW-0805">Transcription regulation</keyword>
<sequence>MHLAELARHDLNTLVALHALLETRSVSRAAERLNLSQPAVSRTLGRLREAFDDPLFVRAQRGLRPTARAEALRQPLARLLQELGALLAPPEFSPEDSQRRFQLATTDYGMHAFVAPQIAPLHEQAPGIRLDIQAYGGNVEQQLEEGGPELAMCVPTARVPAGVHGREIGDDQFVCAMRKDHPLAAKETLSLEDFLAASHQLISMGGDERGAVDLKLAELGLSRQVVMRQPHFLAAFSVSCHSDLLLCVPGCLAISMLDQLPLALRPLPITLNRFSYWLVWHERLHHDAGHRWLRQTLSTGIQARHRELSQRLRQRLGP</sequence>
<dbReference type="GO" id="GO:0003700">
    <property type="term" value="F:DNA-binding transcription factor activity"/>
    <property type="evidence" value="ECO:0007669"/>
    <property type="project" value="InterPro"/>
</dbReference>
<evidence type="ECO:0000256" key="3">
    <source>
        <dbReference type="ARBA" id="ARBA00023125"/>
    </source>
</evidence>
<proteinExistence type="inferred from homology"/>
<evidence type="ECO:0000256" key="1">
    <source>
        <dbReference type="ARBA" id="ARBA00009437"/>
    </source>
</evidence>
<dbReference type="EMBL" id="JAUORK010000020">
    <property type="protein sequence ID" value="MDO6673133.1"/>
    <property type="molecule type" value="Genomic_DNA"/>
</dbReference>
<dbReference type="PRINTS" id="PR00039">
    <property type="entry name" value="HTHLYSR"/>
</dbReference>
<dbReference type="InterPro" id="IPR050389">
    <property type="entry name" value="LysR-type_TF"/>
</dbReference>
<dbReference type="AlphaFoldDB" id="A0AAP4X2F0"/>
<evidence type="ECO:0000259" key="5">
    <source>
        <dbReference type="PROSITE" id="PS50931"/>
    </source>
</evidence>
<name>A0AAP4X2F0_9GAMM</name>
<dbReference type="InterPro" id="IPR005119">
    <property type="entry name" value="LysR_subst-bd"/>
</dbReference>
<dbReference type="Gene3D" id="1.10.10.10">
    <property type="entry name" value="Winged helix-like DNA-binding domain superfamily/Winged helix DNA-binding domain"/>
    <property type="match status" value="1"/>
</dbReference>
<reference evidence="6" key="1">
    <citation type="submission" date="2023-07" db="EMBL/GenBank/DDBJ databases">
        <title>Genome content predicts the carbon catabolic preferences of heterotrophic bacteria.</title>
        <authorList>
            <person name="Gralka M."/>
        </authorList>
    </citation>
    <scope>NUCLEOTIDE SEQUENCE</scope>
    <source>
        <strain evidence="6">C2R13</strain>
    </source>
</reference>
<evidence type="ECO:0000313" key="6">
    <source>
        <dbReference type="EMBL" id="MDO6673133.1"/>
    </source>
</evidence>
<accession>A0AAP4X2F0</accession>
<keyword evidence="4" id="KW-0804">Transcription</keyword>
<protein>
    <submittedName>
        <fullName evidence="6">LysR family transcriptional regulator</fullName>
    </submittedName>
</protein>
<dbReference type="InterPro" id="IPR036388">
    <property type="entry name" value="WH-like_DNA-bd_sf"/>
</dbReference>
<dbReference type="Gene3D" id="3.40.190.10">
    <property type="entry name" value="Periplasmic binding protein-like II"/>
    <property type="match status" value="2"/>
</dbReference>
<dbReference type="SUPFAM" id="SSF46785">
    <property type="entry name" value="Winged helix' DNA-binding domain"/>
    <property type="match status" value="1"/>
</dbReference>
<evidence type="ECO:0000313" key="7">
    <source>
        <dbReference type="Proteomes" id="UP001170481"/>
    </source>
</evidence>